<keyword evidence="3" id="KW-1185">Reference proteome</keyword>
<evidence type="ECO:0000259" key="1">
    <source>
        <dbReference type="Pfam" id="PF01909"/>
    </source>
</evidence>
<reference evidence="3" key="1">
    <citation type="journal article" date="2019" name="Int. J. Syst. Evol. Microbiol.">
        <title>The Global Catalogue of Microorganisms (GCM) 10K type strain sequencing project: providing services to taxonomists for standard genome sequencing and annotation.</title>
        <authorList>
            <consortium name="The Broad Institute Genomics Platform"/>
            <consortium name="The Broad Institute Genome Sequencing Center for Infectious Disease"/>
            <person name="Wu L."/>
            <person name="Ma J."/>
        </authorList>
    </citation>
    <scope>NUCLEOTIDE SEQUENCE [LARGE SCALE GENOMIC DNA]</scope>
    <source>
        <strain evidence="3">CCM 7282</strain>
    </source>
</reference>
<name>A0ABQ1PG20_9BACI</name>
<dbReference type="Pfam" id="PF01909">
    <property type="entry name" value="NTP_transf_2"/>
    <property type="match status" value="1"/>
</dbReference>
<comment type="caution">
    <text evidence="2">The sequence shown here is derived from an EMBL/GenBank/DDBJ whole genome shotgun (WGS) entry which is preliminary data.</text>
</comment>
<accession>A0ABQ1PG20</accession>
<dbReference type="CDD" id="cd05403">
    <property type="entry name" value="NT_KNTase_like"/>
    <property type="match status" value="1"/>
</dbReference>
<organism evidence="2 3">
    <name type="scientific">Thalassobacillus devorans</name>
    <dbReference type="NCBI Taxonomy" id="279813"/>
    <lineage>
        <taxon>Bacteria</taxon>
        <taxon>Bacillati</taxon>
        <taxon>Bacillota</taxon>
        <taxon>Bacilli</taxon>
        <taxon>Bacillales</taxon>
        <taxon>Bacillaceae</taxon>
        <taxon>Thalassobacillus</taxon>
    </lineage>
</organism>
<dbReference type="InterPro" id="IPR043519">
    <property type="entry name" value="NT_sf"/>
</dbReference>
<protein>
    <recommendedName>
        <fullName evidence="1">Polymerase nucleotidyl transferase domain-containing protein</fullName>
    </recommendedName>
</protein>
<feature type="domain" description="Polymerase nucleotidyl transferase" evidence="1">
    <location>
        <begin position="14"/>
        <end position="62"/>
    </location>
</feature>
<evidence type="ECO:0000313" key="2">
    <source>
        <dbReference type="EMBL" id="GGC96565.1"/>
    </source>
</evidence>
<dbReference type="Proteomes" id="UP000619534">
    <property type="component" value="Unassembled WGS sequence"/>
</dbReference>
<dbReference type="SUPFAM" id="SSF81301">
    <property type="entry name" value="Nucleotidyltransferase"/>
    <property type="match status" value="1"/>
</dbReference>
<dbReference type="EMBL" id="BMCJ01000005">
    <property type="protein sequence ID" value="GGC96565.1"/>
    <property type="molecule type" value="Genomic_DNA"/>
</dbReference>
<evidence type="ECO:0000313" key="3">
    <source>
        <dbReference type="Proteomes" id="UP000619534"/>
    </source>
</evidence>
<dbReference type="Gene3D" id="3.30.460.10">
    <property type="entry name" value="Beta Polymerase, domain 2"/>
    <property type="match status" value="1"/>
</dbReference>
<dbReference type="RefSeq" id="WP_062442949.1">
    <property type="nucleotide sequence ID" value="NZ_BMCJ01000005.1"/>
</dbReference>
<dbReference type="InterPro" id="IPR002934">
    <property type="entry name" value="Polymerase_NTP_transf_dom"/>
</dbReference>
<gene>
    <name evidence="2" type="ORF">GCM10007216_29150</name>
</gene>
<proteinExistence type="predicted"/>
<sequence length="236" mass="27107">MDKKIMAIADRFIKAHFPHAAIVFIGGSTVQGNITSESDIDLIIIDEEEFSSALECHLFEGWRIEAFVYHPSSVPIHFEAGRYKGLPTFIKMCMEGVQITGDRKEGNKIKAKAREIYEAGPSPWSQQQIDEARYAVTDLLSDFTSSTRADEEIFILHELTNKLTELVLRGNTHWLGWGKWQARSLRSYSPELSEQITHLYKAYIQTNQKEDVLRFVQQQLEEFGGEKFSGHREEHL</sequence>